<dbReference type="Gene3D" id="3.40.50.980">
    <property type="match status" value="1"/>
</dbReference>
<feature type="region of interest" description="Disordered" evidence="1">
    <location>
        <begin position="79"/>
        <end position="98"/>
    </location>
</feature>
<protein>
    <recommendedName>
        <fullName evidence="3">AMP-dependent synthetase/ligase domain-containing protein</fullName>
    </recommendedName>
</protein>
<dbReference type="AlphaFoldDB" id="X0YJH2"/>
<comment type="caution">
    <text evidence="4">The sequence shown here is derived from an EMBL/GenBank/DDBJ whole genome shotgun (WGS) entry which is preliminary data.</text>
</comment>
<evidence type="ECO:0000256" key="2">
    <source>
        <dbReference type="SAM" id="Phobius"/>
    </source>
</evidence>
<dbReference type="SUPFAM" id="SSF56801">
    <property type="entry name" value="Acetyl-CoA synthetase-like"/>
    <property type="match status" value="1"/>
</dbReference>
<dbReference type="Pfam" id="PF00501">
    <property type="entry name" value="AMP-binding"/>
    <property type="match status" value="1"/>
</dbReference>
<feature type="compositionally biased region" description="Basic and acidic residues" evidence="1">
    <location>
        <begin position="82"/>
        <end position="98"/>
    </location>
</feature>
<gene>
    <name evidence="4" type="ORF">S01H1_85255</name>
</gene>
<name>X0YJH2_9ZZZZ</name>
<keyword evidence="2" id="KW-1133">Transmembrane helix</keyword>
<feature type="non-terminal residue" evidence="4">
    <location>
        <position position="1"/>
    </location>
</feature>
<keyword evidence="2" id="KW-0812">Transmembrane</keyword>
<evidence type="ECO:0000259" key="3">
    <source>
        <dbReference type="Pfam" id="PF00501"/>
    </source>
</evidence>
<proteinExistence type="predicted"/>
<accession>X0YJH2</accession>
<reference evidence="4" key="1">
    <citation type="journal article" date="2014" name="Front. Microbiol.">
        <title>High frequency of phylogenetically diverse reductive dehalogenase-homologous genes in deep subseafloor sedimentary metagenomes.</title>
        <authorList>
            <person name="Kawai M."/>
            <person name="Futagami T."/>
            <person name="Toyoda A."/>
            <person name="Takaki Y."/>
            <person name="Nishi S."/>
            <person name="Hori S."/>
            <person name="Arai W."/>
            <person name="Tsubouchi T."/>
            <person name="Morono Y."/>
            <person name="Uchiyama I."/>
            <person name="Ito T."/>
            <person name="Fujiyama A."/>
            <person name="Inagaki F."/>
            <person name="Takami H."/>
        </authorList>
    </citation>
    <scope>NUCLEOTIDE SEQUENCE</scope>
    <source>
        <strain evidence="4">Expedition CK06-06</strain>
    </source>
</reference>
<feature type="domain" description="AMP-dependent synthetase/ligase" evidence="3">
    <location>
        <begin position="1"/>
        <end position="96"/>
    </location>
</feature>
<feature type="transmembrane region" description="Helical" evidence="2">
    <location>
        <begin position="6"/>
        <end position="27"/>
    </location>
</feature>
<dbReference type="InterPro" id="IPR000873">
    <property type="entry name" value="AMP-dep_synth/lig_dom"/>
</dbReference>
<organism evidence="4">
    <name type="scientific">marine sediment metagenome</name>
    <dbReference type="NCBI Taxonomy" id="412755"/>
    <lineage>
        <taxon>unclassified sequences</taxon>
        <taxon>metagenomes</taxon>
        <taxon>ecological metagenomes</taxon>
    </lineage>
</organism>
<sequence>PNHVDYAAIFYGSLLAGATVTTLNPLYRAREIEDQLDDAEAVALFVYSPMAAAVEEARSHLPRLRHVFPLDNLPELLGGVPEEPRPVQIDPREDVAVL</sequence>
<feature type="non-terminal residue" evidence="4">
    <location>
        <position position="98"/>
    </location>
</feature>
<evidence type="ECO:0000313" key="4">
    <source>
        <dbReference type="EMBL" id="GAG48723.1"/>
    </source>
</evidence>
<keyword evidence="2" id="KW-0472">Membrane</keyword>
<evidence type="ECO:0000256" key="1">
    <source>
        <dbReference type="SAM" id="MobiDB-lite"/>
    </source>
</evidence>
<dbReference type="EMBL" id="BARS01058477">
    <property type="protein sequence ID" value="GAG48723.1"/>
    <property type="molecule type" value="Genomic_DNA"/>
</dbReference>